<keyword evidence="3" id="KW-1185">Reference proteome</keyword>
<reference evidence="2 3" key="1">
    <citation type="journal article" date="2022" name="Microorganisms">
        <title>Assembly and Comparison of Ca. Neoehrlichia mikurensis Genomes.</title>
        <authorList>
            <person name="Azagi T."/>
            <person name="Dirks R.P."/>
            <person name="Yebra-Pimentel E.S."/>
            <person name="Schaap P.J."/>
            <person name="Koehorst J.J."/>
            <person name="Esser H.J."/>
            <person name="Sprong H."/>
        </authorList>
    </citation>
    <scope>NUCLEOTIDE SEQUENCE [LARGE SCALE GENOMIC DNA]</scope>
    <source>
        <strain evidence="2">18-2804</strain>
    </source>
</reference>
<evidence type="ECO:0000256" key="1">
    <source>
        <dbReference type="SAM" id="Phobius"/>
    </source>
</evidence>
<gene>
    <name evidence="2" type="ORF">LUA81_03360</name>
</gene>
<dbReference type="Proteomes" id="UP001059985">
    <property type="component" value="Chromosome"/>
</dbReference>
<sequence>MNITIKSFKFCYAIYIVGMLSRMILRSYACIYIIKKLAFNASSRDVGIISMVALYGVATFLQDCFRLITDTIITDTINSKDVNNNTSCCDLIKNSKDVNNNTSCCDLIKNSKDVNNNTSCRDSDRKKVRMLCFGGIMVESYNSENKKLQQKQYCINF</sequence>
<dbReference type="RefSeq" id="WP_254841925.1">
    <property type="nucleotide sequence ID" value="NZ_CP089285.1"/>
</dbReference>
<evidence type="ECO:0000313" key="3">
    <source>
        <dbReference type="Proteomes" id="UP001059985"/>
    </source>
</evidence>
<name>A0ABY5EZC6_9RICK</name>
<dbReference type="EMBL" id="CP089285">
    <property type="protein sequence ID" value="UTO56133.1"/>
    <property type="molecule type" value="Genomic_DNA"/>
</dbReference>
<keyword evidence="1" id="KW-0812">Transmembrane</keyword>
<evidence type="ECO:0000313" key="2">
    <source>
        <dbReference type="EMBL" id="UTO56133.1"/>
    </source>
</evidence>
<feature type="transmembrane region" description="Helical" evidence="1">
    <location>
        <begin position="46"/>
        <end position="65"/>
    </location>
</feature>
<feature type="transmembrane region" description="Helical" evidence="1">
    <location>
        <begin position="12"/>
        <end position="34"/>
    </location>
</feature>
<protein>
    <submittedName>
        <fullName evidence="2">Uncharacterized protein</fullName>
    </submittedName>
</protein>
<proteinExistence type="predicted"/>
<keyword evidence="1" id="KW-1133">Transmembrane helix</keyword>
<organism evidence="2 3">
    <name type="scientific">Neoehrlichia mikurensis</name>
    <dbReference type="NCBI Taxonomy" id="89586"/>
    <lineage>
        <taxon>Bacteria</taxon>
        <taxon>Pseudomonadati</taxon>
        <taxon>Pseudomonadota</taxon>
        <taxon>Alphaproteobacteria</taxon>
        <taxon>Rickettsiales</taxon>
        <taxon>Anaplasmataceae</taxon>
        <taxon>Candidatus Neoehrlichia</taxon>
    </lineage>
</organism>
<accession>A0ABY5EZC6</accession>
<keyword evidence="1" id="KW-0472">Membrane</keyword>